<dbReference type="GeneID" id="24802626"/>
<evidence type="ECO:0000313" key="7">
    <source>
        <dbReference type="Proteomes" id="UP000034723"/>
    </source>
</evidence>
<dbReference type="SMART" id="SM00529">
    <property type="entry name" value="HTH_DTXR"/>
    <property type="match status" value="1"/>
</dbReference>
<name>A0A0F7IH19_9EURY</name>
<feature type="domain" description="HTH dtxR-type" evidence="5">
    <location>
        <begin position="1"/>
        <end position="63"/>
    </location>
</feature>
<comment type="similarity">
    <text evidence="1">Belongs to the DtxR/MntR family.</text>
</comment>
<dbReference type="InterPro" id="IPR036390">
    <property type="entry name" value="WH_DNA-bd_sf"/>
</dbReference>
<dbReference type="PROSITE" id="PS50944">
    <property type="entry name" value="HTH_DTXR"/>
    <property type="match status" value="1"/>
</dbReference>
<evidence type="ECO:0000256" key="4">
    <source>
        <dbReference type="ARBA" id="ARBA00023163"/>
    </source>
</evidence>
<dbReference type="InterPro" id="IPR022689">
    <property type="entry name" value="Iron_dep_repressor"/>
</dbReference>
<sequence length="167" mass="19549">MSGMRHEDYIRAIYELSKEKGYTRVKEISSELGVKPSSVTEMLKKLSDMGYVLYVKRLFVRLTDKGQREAERIIERHETLVKFLRVIGVPEDVALKDACVIEHTLHPVTVRQLKNFVRFIENSPRGGPIWLSHFWEFCETGNHSCTRHLATIPFDQQENINQKNYVR</sequence>
<dbReference type="KEGG" id="gah:GAH_00036"/>
<dbReference type="Pfam" id="PF02742">
    <property type="entry name" value="Fe_dep_repr_C"/>
    <property type="match status" value="1"/>
</dbReference>
<evidence type="ECO:0000313" key="6">
    <source>
        <dbReference type="EMBL" id="AKG92603.1"/>
    </source>
</evidence>
<dbReference type="Gene3D" id="1.10.60.10">
    <property type="entry name" value="Iron dependent repressor, metal binding and dimerisation domain"/>
    <property type="match status" value="1"/>
</dbReference>
<protein>
    <submittedName>
        <fullName evidence="6">Iron (metal) dependent repressor, DtxR family</fullName>
    </submittedName>
</protein>
<proteinExistence type="inferred from homology"/>
<evidence type="ECO:0000259" key="5">
    <source>
        <dbReference type="PROSITE" id="PS50944"/>
    </source>
</evidence>
<dbReference type="STRING" id="113653.GAH_00036"/>
<dbReference type="InterPro" id="IPR036388">
    <property type="entry name" value="WH-like_DNA-bd_sf"/>
</dbReference>
<dbReference type="Pfam" id="PF01325">
    <property type="entry name" value="Fe_dep_repress"/>
    <property type="match status" value="1"/>
</dbReference>
<dbReference type="InParanoid" id="A0A0F7IH19"/>
<dbReference type="GO" id="GO:0003677">
    <property type="term" value="F:DNA binding"/>
    <property type="evidence" value="ECO:0007669"/>
    <property type="project" value="UniProtKB-KW"/>
</dbReference>
<evidence type="ECO:0000256" key="3">
    <source>
        <dbReference type="ARBA" id="ARBA00023125"/>
    </source>
</evidence>
<dbReference type="EMBL" id="CP011267">
    <property type="protein sequence ID" value="AKG92603.1"/>
    <property type="molecule type" value="Genomic_DNA"/>
</dbReference>
<evidence type="ECO:0000256" key="2">
    <source>
        <dbReference type="ARBA" id="ARBA00023015"/>
    </source>
</evidence>
<dbReference type="InterPro" id="IPR001367">
    <property type="entry name" value="Fe_dep_repressor"/>
</dbReference>
<dbReference type="InterPro" id="IPR022687">
    <property type="entry name" value="HTH_DTXR"/>
</dbReference>
<dbReference type="PANTHER" id="PTHR33238">
    <property type="entry name" value="IRON (METAL) DEPENDENT REPRESSOR, DTXR FAMILY"/>
    <property type="match status" value="1"/>
</dbReference>
<dbReference type="GO" id="GO:0046983">
    <property type="term" value="F:protein dimerization activity"/>
    <property type="evidence" value="ECO:0007669"/>
    <property type="project" value="InterPro"/>
</dbReference>
<dbReference type="SUPFAM" id="SSF47979">
    <property type="entry name" value="Iron-dependent repressor protein, dimerization domain"/>
    <property type="match status" value="1"/>
</dbReference>
<dbReference type="Gene3D" id="1.10.10.10">
    <property type="entry name" value="Winged helix-like DNA-binding domain superfamily/Winged helix DNA-binding domain"/>
    <property type="match status" value="1"/>
</dbReference>
<evidence type="ECO:0000256" key="1">
    <source>
        <dbReference type="ARBA" id="ARBA00007871"/>
    </source>
</evidence>
<dbReference type="RefSeq" id="WP_084632201.1">
    <property type="nucleotide sequence ID" value="NZ_CP011267.1"/>
</dbReference>
<dbReference type="GO" id="GO:0003700">
    <property type="term" value="F:DNA-binding transcription factor activity"/>
    <property type="evidence" value="ECO:0007669"/>
    <property type="project" value="InterPro"/>
</dbReference>
<keyword evidence="4" id="KW-0804">Transcription</keyword>
<keyword evidence="3" id="KW-0238">DNA-binding</keyword>
<keyword evidence="2" id="KW-0805">Transcription regulation</keyword>
<dbReference type="HOGENOM" id="CLU_069532_3_0_2"/>
<dbReference type="InterPro" id="IPR036421">
    <property type="entry name" value="Fe_dep_repressor_sf"/>
</dbReference>
<reference evidence="6 7" key="1">
    <citation type="submission" date="2015-04" db="EMBL/GenBank/DDBJ databases">
        <title>The complete genome sequence of the hyperthermophilic, obligate iron-reducing archaeon Geoglobus ahangari strain 234T.</title>
        <authorList>
            <person name="Manzella M.P."/>
            <person name="Holmes D.E."/>
            <person name="Rocheleau J.M."/>
            <person name="Chung A."/>
            <person name="Reguera G."/>
            <person name="Kashefi K."/>
        </authorList>
    </citation>
    <scope>NUCLEOTIDE SEQUENCE [LARGE SCALE GENOMIC DNA]</scope>
    <source>
        <strain evidence="6 7">234</strain>
    </source>
</reference>
<accession>A0A0F7IH19</accession>
<dbReference type="Proteomes" id="UP000034723">
    <property type="component" value="Chromosome"/>
</dbReference>
<dbReference type="AlphaFoldDB" id="A0A0F7IH19"/>
<dbReference type="OrthoDB" id="24735at2157"/>
<dbReference type="SUPFAM" id="SSF46785">
    <property type="entry name" value="Winged helix' DNA-binding domain"/>
    <property type="match status" value="1"/>
</dbReference>
<organism evidence="6 7">
    <name type="scientific">Geoglobus ahangari</name>
    <dbReference type="NCBI Taxonomy" id="113653"/>
    <lineage>
        <taxon>Archaea</taxon>
        <taxon>Methanobacteriati</taxon>
        <taxon>Methanobacteriota</taxon>
        <taxon>Archaeoglobi</taxon>
        <taxon>Archaeoglobales</taxon>
        <taxon>Archaeoglobaceae</taxon>
        <taxon>Geoglobus</taxon>
    </lineage>
</organism>
<gene>
    <name evidence="6" type="ORF">GAH_00036</name>
</gene>
<dbReference type="PANTHER" id="PTHR33238:SF7">
    <property type="entry name" value="IRON-DEPENDENT TRANSCRIPTIONAL REGULATOR"/>
    <property type="match status" value="1"/>
</dbReference>
<dbReference type="GO" id="GO:0046914">
    <property type="term" value="F:transition metal ion binding"/>
    <property type="evidence" value="ECO:0007669"/>
    <property type="project" value="InterPro"/>
</dbReference>
<keyword evidence="7" id="KW-1185">Reference proteome</keyword>
<dbReference type="InterPro" id="IPR050536">
    <property type="entry name" value="DtxR_MntR_Metal-Reg"/>
</dbReference>